<feature type="domain" description="Insertion element IS402-like" evidence="1">
    <location>
        <begin position="3"/>
        <end position="73"/>
    </location>
</feature>
<evidence type="ECO:0000313" key="2">
    <source>
        <dbReference type="EMBL" id="ASB40415.1"/>
    </source>
</evidence>
<dbReference type="PANTHER" id="PTHR46637:SF1">
    <property type="entry name" value="BLL5188 PROTEIN"/>
    <property type="match status" value="1"/>
</dbReference>
<evidence type="ECO:0000313" key="3">
    <source>
        <dbReference type="EMBL" id="ASB40470.1"/>
    </source>
</evidence>
<accession>A0ABN5A192</accession>
<name>A0ABN5A192_9FIRM</name>
<dbReference type="EMBL" id="CP021422">
    <property type="protein sequence ID" value="ASB41417.1"/>
    <property type="molecule type" value="Genomic_DNA"/>
</dbReference>
<dbReference type="InterPro" id="IPR052909">
    <property type="entry name" value="Transposase_6_like"/>
</dbReference>
<proteinExistence type="predicted"/>
<evidence type="ECO:0000313" key="4">
    <source>
        <dbReference type="EMBL" id="ASB40916.1"/>
    </source>
</evidence>
<reference evidence="3" key="1">
    <citation type="journal article" date="2017" name="Genome Announc.">
        <title>High-Quality Whole-Genome Sequences of the Oligo-Mouse-Microbiota Bacterial Community.</title>
        <authorList>
            <person name="Garzetti D."/>
            <person name="Brugiroux S."/>
            <person name="Bunk B."/>
            <person name="Pukall R."/>
            <person name="McCoy K.D."/>
            <person name="Macpherson A.J."/>
            <person name="Stecher B."/>
        </authorList>
    </citation>
    <scope>NUCLEOTIDE SEQUENCE</scope>
    <source>
        <strain evidence="3">KB18</strain>
    </source>
</reference>
<dbReference type="Proteomes" id="UP000196710">
    <property type="component" value="Chromosome"/>
</dbReference>
<evidence type="ECO:0000259" key="1">
    <source>
        <dbReference type="Pfam" id="PF13340"/>
    </source>
</evidence>
<dbReference type="NCBIfam" id="NF033580">
    <property type="entry name" value="transpos_IS5_3"/>
    <property type="match status" value="1"/>
</dbReference>
<evidence type="ECO:0000313" key="6">
    <source>
        <dbReference type="Proteomes" id="UP000196710"/>
    </source>
</evidence>
<dbReference type="EMBL" id="CP021422">
    <property type="protein sequence ID" value="ASB40916.1"/>
    <property type="molecule type" value="Genomic_DNA"/>
</dbReference>
<dbReference type="Pfam" id="PF13340">
    <property type="entry name" value="DUF4096"/>
    <property type="match status" value="1"/>
</dbReference>
<dbReference type="EMBL" id="CP021422">
    <property type="protein sequence ID" value="ASB40415.1"/>
    <property type="molecule type" value="Genomic_DNA"/>
</dbReference>
<keyword evidence="6" id="KW-1185">Reference proteome</keyword>
<dbReference type="PANTHER" id="PTHR46637">
    <property type="entry name" value="TIS1421-TRANSPOSASE PROTEIN A"/>
    <property type="match status" value="1"/>
</dbReference>
<organism evidence="3 6">
    <name type="scientific">Acutalibacter muris</name>
    <dbReference type="NCBI Taxonomy" id="1796620"/>
    <lineage>
        <taxon>Bacteria</taxon>
        <taxon>Bacillati</taxon>
        <taxon>Bacillota</taxon>
        <taxon>Clostridia</taxon>
        <taxon>Eubacteriales</taxon>
        <taxon>Acutalibacteraceae</taxon>
        <taxon>Acutalibacter</taxon>
    </lineage>
</organism>
<protein>
    <submittedName>
        <fullName evidence="3">IS5 family transposase</fullName>
    </submittedName>
</protein>
<dbReference type="EMBL" id="CP021422">
    <property type="protein sequence ID" value="ASB40470.1"/>
    <property type="molecule type" value="Genomic_DNA"/>
</dbReference>
<dbReference type="InterPro" id="IPR025161">
    <property type="entry name" value="IS402-like_dom"/>
</dbReference>
<sequence>MEITKEQYRKIEKYLPKQRGNVKIENLQLINAILYVAENGCKWRALPERYGKWHTVYERMNRWSKNGVLQRVFEGLQAEGIIRIKMENVCLDSTAVKVHPDGTGALKQVAGNLSDAPEGDSPQKFIWSPRLTGL</sequence>
<gene>
    <name evidence="2" type="ORF">ADH66_06905</name>
    <name evidence="3" type="ORF">ADH66_07235</name>
    <name evidence="4" type="ORF">ADH66_09770</name>
    <name evidence="5" type="ORF">ADH66_12585</name>
</gene>
<reference evidence="6" key="2">
    <citation type="submission" date="2017-05" db="EMBL/GenBank/DDBJ databases">
        <title>Improved OligoMM genomes.</title>
        <authorList>
            <person name="Garzetti D."/>
        </authorList>
    </citation>
    <scope>NUCLEOTIDE SEQUENCE [LARGE SCALE GENOMIC DNA]</scope>
    <source>
        <strain evidence="6">KB18</strain>
    </source>
</reference>
<evidence type="ECO:0000313" key="5">
    <source>
        <dbReference type="EMBL" id="ASB41417.1"/>
    </source>
</evidence>